<comment type="caution">
    <text evidence="2">The sequence shown here is derived from an EMBL/GenBank/DDBJ whole genome shotgun (WGS) entry which is preliminary data.</text>
</comment>
<dbReference type="EMBL" id="VIIS01001579">
    <property type="protein sequence ID" value="KAF0296174.1"/>
    <property type="molecule type" value="Genomic_DNA"/>
</dbReference>
<keyword evidence="3" id="KW-1185">Reference proteome</keyword>
<dbReference type="Proteomes" id="UP000440578">
    <property type="component" value="Unassembled WGS sequence"/>
</dbReference>
<dbReference type="AlphaFoldDB" id="A0A6A4VR80"/>
<name>A0A6A4VR80_AMPAM</name>
<accession>A0A6A4VR80</accession>
<feature type="compositionally biased region" description="Low complexity" evidence="1">
    <location>
        <begin position="107"/>
        <end position="117"/>
    </location>
</feature>
<evidence type="ECO:0000256" key="1">
    <source>
        <dbReference type="SAM" id="MobiDB-lite"/>
    </source>
</evidence>
<dbReference type="OrthoDB" id="2284405at2759"/>
<gene>
    <name evidence="2" type="ORF">FJT64_006324</name>
</gene>
<protein>
    <submittedName>
        <fullName evidence="2">Uncharacterized protein</fullName>
    </submittedName>
</protein>
<feature type="compositionally biased region" description="Polar residues" evidence="1">
    <location>
        <begin position="53"/>
        <end position="62"/>
    </location>
</feature>
<reference evidence="2 3" key="1">
    <citation type="submission" date="2019-07" db="EMBL/GenBank/DDBJ databases">
        <title>Draft genome assembly of a fouling barnacle, Amphibalanus amphitrite (Darwin, 1854): The first reference genome for Thecostraca.</title>
        <authorList>
            <person name="Kim W."/>
        </authorList>
    </citation>
    <scope>NUCLEOTIDE SEQUENCE [LARGE SCALE GENOMIC DNA]</scope>
    <source>
        <strain evidence="2">SNU_AA5</strain>
        <tissue evidence="2">Soma without cirri and trophi</tissue>
    </source>
</reference>
<feature type="region of interest" description="Disordered" evidence="1">
    <location>
        <begin position="88"/>
        <end position="117"/>
    </location>
</feature>
<proteinExistence type="predicted"/>
<feature type="compositionally biased region" description="Low complexity" evidence="1">
    <location>
        <begin position="32"/>
        <end position="46"/>
    </location>
</feature>
<sequence length="117" mass="11810">MEEEADSDCDSSPGGGAPDLTQGGTDTEAEHTTCAATAAPTPSTAAEHIDWSSPLQTASHSQSLPEGLVLLNSPTSVIRRVASEIAGEPPCASEPTDLSKSRVTLIGTPTTGPPGRA</sequence>
<dbReference type="EMBL" id="VIIS01001579">
    <property type="protein sequence ID" value="KAF0296173.1"/>
    <property type="molecule type" value="Genomic_DNA"/>
</dbReference>
<evidence type="ECO:0000313" key="2">
    <source>
        <dbReference type="EMBL" id="KAF0296173.1"/>
    </source>
</evidence>
<feature type="region of interest" description="Disordered" evidence="1">
    <location>
        <begin position="1"/>
        <end position="62"/>
    </location>
</feature>
<organism evidence="2 3">
    <name type="scientific">Amphibalanus amphitrite</name>
    <name type="common">Striped barnacle</name>
    <name type="synonym">Balanus amphitrite</name>
    <dbReference type="NCBI Taxonomy" id="1232801"/>
    <lineage>
        <taxon>Eukaryota</taxon>
        <taxon>Metazoa</taxon>
        <taxon>Ecdysozoa</taxon>
        <taxon>Arthropoda</taxon>
        <taxon>Crustacea</taxon>
        <taxon>Multicrustacea</taxon>
        <taxon>Cirripedia</taxon>
        <taxon>Thoracica</taxon>
        <taxon>Thoracicalcarea</taxon>
        <taxon>Balanomorpha</taxon>
        <taxon>Balanoidea</taxon>
        <taxon>Balanidae</taxon>
        <taxon>Amphibalaninae</taxon>
        <taxon>Amphibalanus</taxon>
    </lineage>
</organism>
<evidence type="ECO:0000313" key="3">
    <source>
        <dbReference type="Proteomes" id="UP000440578"/>
    </source>
</evidence>